<gene>
    <name evidence="3" type="ORF">H9814_00975</name>
</gene>
<dbReference type="EMBL" id="DXBX01000007">
    <property type="protein sequence ID" value="HIZ32108.1"/>
    <property type="molecule type" value="Genomic_DNA"/>
</dbReference>
<dbReference type="Gene3D" id="2.60.120.890">
    <property type="entry name" value="BT2081, beta-jelly-roll domain"/>
    <property type="match status" value="1"/>
</dbReference>
<reference evidence="3" key="1">
    <citation type="journal article" date="2021" name="PeerJ">
        <title>Extensive microbial diversity within the chicken gut microbiome revealed by metagenomics and culture.</title>
        <authorList>
            <person name="Gilroy R."/>
            <person name="Ravi A."/>
            <person name="Getino M."/>
            <person name="Pursley I."/>
            <person name="Horton D.L."/>
            <person name="Alikhan N.F."/>
            <person name="Baker D."/>
            <person name="Gharbi K."/>
            <person name="Hall N."/>
            <person name="Watson M."/>
            <person name="Adriaenssens E.M."/>
            <person name="Foster-Nyarko E."/>
            <person name="Jarju S."/>
            <person name="Secka A."/>
            <person name="Antonio M."/>
            <person name="Oren A."/>
            <person name="Chaudhuri R.R."/>
            <person name="La Ragione R."/>
            <person name="Hildebrand F."/>
            <person name="Pallen M.J."/>
        </authorList>
    </citation>
    <scope>NUCLEOTIDE SEQUENCE</scope>
    <source>
        <strain evidence="3">ChiHjej9B8-1298</strain>
    </source>
</reference>
<evidence type="ECO:0000313" key="3">
    <source>
        <dbReference type="EMBL" id="HIZ32108.1"/>
    </source>
</evidence>
<dbReference type="AlphaFoldDB" id="A0A9D2J0K1"/>
<dbReference type="InterPro" id="IPR025112">
    <property type="entry name" value="PCMD"/>
</dbReference>
<organism evidence="3 4">
    <name type="scientific">Candidatus Bacteroides merdigallinarum</name>
    <dbReference type="NCBI Taxonomy" id="2838473"/>
    <lineage>
        <taxon>Bacteria</taxon>
        <taxon>Pseudomonadati</taxon>
        <taxon>Bacteroidota</taxon>
        <taxon>Bacteroidia</taxon>
        <taxon>Bacteroidales</taxon>
        <taxon>Bacteroidaceae</taxon>
        <taxon>Bacteroides</taxon>
    </lineage>
</organism>
<proteinExistence type="predicted"/>
<protein>
    <submittedName>
        <fullName evidence="3">DUF4493 domain-containing protein</fullName>
    </submittedName>
</protein>
<reference evidence="3" key="2">
    <citation type="submission" date="2021-04" db="EMBL/GenBank/DDBJ databases">
        <authorList>
            <person name="Gilroy R."/>
        </authorList>
    </citation>
    <scope>NUCLEOTIDE SEQUENCE</scope>
    <source>
        <strain evidence="3">ChiHjej9B8-1298</strain>
    </source>
</reference>
<feature type="signal peptide" evidence="1">
    <location>
        <begin position="1"/>
        <end position="25"/>
    </location>
</feature>
<accession>A0A9D2J0K1</accession>
<dbReference type="PROSITE" id="PS51257">
    <property type="entry name" value="PROKAR_LIPOPROTEIN"/>
    <property type="match status" value="1"/>
</dbReference>
<evidence type="ECO:0000256" key="1">
    <source>
        <dbReference type="SAM" id="SignalP"/>
    </source>
</evidence>
<feature type="chain" id="PRO_5038461473" evidence="1">
    <location>
        <begin position="26"/>
        <end position="736"/>
    </location>
</feature>
<evidence type="ECO:0000259" key="2">
    <source>
        <dbReference type="Pfam" id="PF13201"/>
    </source>
</evidence>
<keyword evidence="1" id="KW-0732">Signal</keyword>
<dbReference type="InterPro" id="IPR027840">
    <property type="entry name" value="DUF4493"/>
</dbReference>
<dbReference type="Pfam" id="PF14900">
    <property type="entry name" value="DUF4493"/>
    <property type="match status" value="1"/>
</dbReference>
<comment type="caution">
    <text evidence="3">The sequence shown here is derived from an EMBL/GenBank/DDBJ whole genome shotgun (WGS) entry which is preliminary data.</text>
</comment>
<feature type="domain" description="Putative carbohydrate metabolism" evidence="2">
    <location>
        <begin position="504"/>
        <end position="628"/>
    </location>
</feature>
<dbReference type="Proteomes" id="UP000824028">
    <property type="component" value="Unassembled WGS sequence"/>
</dbReference>
<sequence length="736" mass="81636">MNNRLLLHILTTLLCLLWLTACNRADEWEAAGGDTGLLVTLTDGTIGAETRATPQELREQLGEKFLQQFRLTITHLAGEREVYDSIPYDGELIRVPAGFYDVEAKFGDNPTLALDAPYYTGRTEDVEVKGHQQKSVSIACSVANALLSVKYENVDKLNSTFTNYYVSVQVGEESVDIKDTKQSAYFQAGTSSLRLFFHYDDGKSQPITSDALPDTFEAGDHLILTLRMSPTMTMEVSKAEVQSVTVEETIPQEWLPKPKITGFNEDGASFVSHTETATETTPTRLNFSGSMAIEDAELTLDLQDKDFESLNGTYLLSTLTAENRTKLTQAGITLPGLDESTNGSIDFTNLAGKLKIASGTTTTHTIKLRVKANGRWSSEEDSPAIYEIRTIAPKITVTAQPEDIWSKTLTVSGATVETGDEVTIRNNLKYQYLEDGTWKDCQNGNLAALTTQPENTQLQVRAVYRGVVECEPTTFDLETPQQLPNAGMEEWYSETVARSIRSYYPWSQGENSFWNTNNDYTTRYRSDAGLSMGSEAYNCFPAVSYATGRNGGKAAELRNTAAGRGNTIFWGHTELDINKVAGELFIGGIEVVNTGTAATPGNDHYNIDKGKEFNSRPTELQFFYKYAPYNNNDTWKASIELLDENEETIISQEVRSSAAQNEYTLMSIKLNYEEGRSYAKCKYIYIIFSSTVNTGSSLPYGVVDYTLIENGTTLPYSDTYIGSVLTIDDISLIYDK</sequence>
<dbReference type="InterPro" id="IPR038653">
    <property type="entry name" value="Put_CMD_sf"/>
</dbReference>
<name>A0A9D2J0K1_9BACE</name>
<evidence type="ECO:0000313" key="4">
    <source>
        <dbReference type="Proteomes" id="UP000824028"/>
    </source>
</evidence>
<dbReference type="Pfam" id="PF13201">
    <property type="entry name" value="PCMD"/>
    <property type="match status" value="1"/>
</dbReference>